<evidence type="ECO:0000256" key="13">
    <source>
        <dbReference type="ARBA" id="ARBA00023028"/>
    </source>
</evidence>
<keyword evidence="13" id="KW-0528">Neurotoxin</keyword>
<dbReference type="InterPro" id="IPR013083">
    <property type="entry name" value="Znf_RING/FYVE/PHD"/>
</dbReference>
<reference evidence="20" key="1">
    <citation type="journal article" date="2016" name="Ticks Tick Borne Dis.">
        <title>De novo assembly and annotation of the salivary gland transcriptome of Rhipicephalus appendiculatus male and female ticks during blood feeding.</title>
        <authorList>
            <person name="de Castro M.H."/>
            <person name="de Klerk D."/>
            <person name="Pienaar R."/>
            <person name="Latif A.A."/>
            <person name="Rees D.J."/>
            <person name="Mans B.J."/>
        </authorList>
    </citation>
    <scope>NUCLEOTIDE SEQUENCE</scope>
    <source>
        <tissue evidence="20">Salivary glands</tissue>
    </source>
</reference>
<feature type="compositionally biased region" description="Polar residues" evidence="18">
    <location>
        <begin position="1"/>
        <end position="12"/>
    </location>
</feature>
<evidence type="ECO:0000256" key="14">
    <source>
        <dbReference type="ARBA" id="ARBA00023043"/>
    </source>
</evidence>
<dbReference type="PROSITE" id="PS50088">
    <property type="entry name" value="ANK_REPEAT"/>
    <property type="match status" value="5"/>
</dbReference>
<dbReference type="InterPro" id="IPR036770">
    <property type="entry name" value="Ankyrin_rpt-contain_sf"/>
</dbReference>
<dbReference type="SMART" id="SM00184">
    <property type="entry name" value="RING"/>
    <property type="match status" value="2"/>
</dbReference>
<keyword evidence="11" id="KW-0833">Ubl conjugation pathway</keyword>
<dbReference type="PROSITE" id="PS50297">
    <property type="entry name" value="ANK_REP_REGION"/>
    <property type="match status" value="3"/>
</dbReference>
<feature type="repeat" description="ANK" evidence="16">
    <location>
        <begin position="209"/>
        <end position="241"/>
    </location>
</feature>
<evidence type="ECO:0000256" key="3">
    <source>
        <dbReference type="ARBA" id="ARBA00004906"/>
    </source>
</evidence>
<feature type="domain" description="RING-type" evidence="19">
    <location>
        <begin position="527"/>
        <end position="561"/>
    </location>
</feature>
<keyword evidence="5" id="KW-0268">Exocytosis</keyword>
<evidence type="ECO:0000256" key="8">
    <source>
        <dbReference type="ARBA" id="ARBA00022723"/>
    </source>
</evidence>
<keyword evidence="7" id="KW-0808">Transferase</keyword>
<dbReference type="SUPFAM" id="SSF57850">
    <property type="entry name" value="RING/U-box"/>
    <property type="match status" value="1"/>
</dbReference>
<evidence type="ECO:0000256" key="5">
    <source>
        <dbReference type="ARBA" id="ARBA00022483"/>
    </source>
</evidence>
<keyword evidence="13" id="KW-0638">Presynaptic neurotoxin</keyword>
<dbReference type="InterPro" id="IPR040847">
    <property type="entry name" value="SH3_15"/>
</dbReference>
<evidence type="ECO:0000256" key="18">
    <source>
        <dbReference type="SAM" id="MobiDB-lite"/>
    </source>
</evidence>
<feature type="region of interest" description="Disordered" evidence="18">
    <location>
        <begin position="1"/>
        <end position="28"/>
    </location>
</feature>
<keyword evidence="15" id="KW-1053">Target membrane</keyword>
<evidence type="ECO:0000256" key="12">
    <source>
        <dbReference type="ARBA" id="ARBA00022833"/>
    </source>
</evidence>
<dbReference type="Pfam" id="PF18346">
    <property type="entry name" value="SH3_15"/>
    <property type="match status" value="1"/>
</dbReference>
<comment type="catalytic activity">
    <reaction evidence="1">
        <text>S-ubiquitinyl-[E2 ubiquitin-conjugating enzyme]-L-cysteine + [acceptor protein]-L-lysine = [E2 ubiquitin-conjugating enzyme]-L-cysteine + N(6)-ubiquitinyl-[acceptor protein]-L-lysine.</text>
        <dbReference type="EC" id="2.3.2.27"/>
    </reaction>
</comment>
<evidence type="ECO:0000256" key="15">
    <source>
        <dbReference type="ARBA" id="ARBA00023298"/>
    </source>
</evidence>
<dbReference type="GO" id="GO:0016567">
    <property type="term" value="P:protein ubiquitination"/>
    <property type="evidence" value="ECO:0007669"/>
    <property type="project" value="UniProtKB-UniPathway"/>
</dbReference>
<dbReference type="SUPFAM" id="SSF48403">
    <property type="entry name" value="Ankyrin repeat"/>
    <property type="match status" value="1"/>
</dbReference>
<dbReference type="PRINTS" id="PR01415">
    <property type="entry name" value="ANKYRIN"/>
</dbReference>
<dbReference type="GO" id="GO:0044218">
    <property type="term" value="C:other organism cell membrane"/>
    <property type="evidence" value="ECO:0007669"/>
    <property type="project" value="UniProtKB-KW"/>
</dbReference>
<accession>A0A131YTN5</accession>
<evidence type="ECO:0000256" key="7">
    <source>
        <dbReference type="ARBA" id="ARBA00022679"/>
    </source>
</evidence>
<keyword evidence="14 16" id="KW-0040">ANK repeat</keyword>
<feature type="domain" description="RING-type" evidence="19">
    <location>
        <begin position="601"/>
        <end position="634"/>
    </location>
</feature>
<keyword evidence="6" id="KW-1052">Target cell membrane</keyword>
<dbReference type="GO" id="GO:0061630">
    <property type="term" value="F:ubiquitin protein ligase activity"/>
    <property type="evidence" value="ECO:0007669"/>
    <property type="project" value="UniProtKB-EC"/>
</dbReference>
<feature type="repeat" description="ANK" evidence="16">
    <location>
        <begin position="379"/>
        <end position="411"/>
    </location>
</feature>
<dbReference type="EC" id="2.3.2.27" evidence="4"/>
<feature type="repeat" description="ANK" evidence="16">
    <location>
        <begin position="311"/>
        <end position="343"/>
    </location>
</feature>
<evidence type="ECO:0000256" key="16">
    <source>
        <dbReference type="PROSITE-ProRule" id="PRU00023"/>
    </source>
</evidence>
<dbReference type="Gene3D" id="3.30.40.10">
    <property type="entry name" value="Zinc/RING finger domain, C3HC4 (zinc finger)"/>
    <property type="match status" value="2"/>
</dbReference>
<proteinExistence type="predicted"/>
<dbReference type="AlphaFoldDB" id="A0A131YTN5"/>
<dbReference type="SMART" id="SM00248">
    <property type="entry name" value="ANK"/>
    <property type="match status" value="8"/>
</dbReference>
<evidence type="ECO:0000256" key="1">
    <source>
        <dbReference type="ARBA" id="ARBA00000900"/>
    </source>
</evidence>
<evidence type="ECO:0000313" key="20">
    <source>
        <dbReference type="EMBL" id="JAP82579.1"/>
    </source>
</evidence>
<keyword evidence="15" id="KW-0472">Membrane</keyword>
<name>A0A131YTN5_RHIAP</name>
<evidence type="ECO:0000256" key="6">
    <source>
        <dbReference type="ARBA" id="ARBA00022537"/>
    </source>
</evidence>
<dbReference type="GO" id="GO:0044231">
    <property type="term" value="C:host cell presynaptic membrane"/>
    <property type="evidence" value="ECO:0007669"/>
    <property type="project" value="UniProtKB-KW"/>
</dbReference>
<evidence type="ECO:0000259" key="19">
    <source>
        <dbReference type="PROSITE" id="PS50089"/>
    </source>
</evidence>
<dbReference type="GO" id="GO:0005737">
    <property type="term" value="C:cytoplasm"/>
    <property type="evidence" value="ECO:0007669"/>
    <property type="project" value="TreeGrafter"/>
</dbReference>
<evidence type="ECO:0000256" key="11">
    <source>
        <dbReference type="ARBA" id="ARBA00022786"/>
    </source>
</evidence>
<dbReference type="GO" id="GO:0006887">
    <property type="term" value="P:exocytosis"/>
    <property type="evidence" value="ECO:0007669"/>
    <property type="project" value="UniProtKB-KW"/>
</dbReference>
<keyword evidence="9" id="KW-0677">Repeat</keyword>
<feature type="repeat" description="ANK" evidence="16">
    <location>
        <begin position="345"/>
        <end position="378"/>
    </location>
</feature>
<dbReference type="InterPro" id="IPR002110">
    <property type="entry name" value="Ankyrin_rpt"/>
</dbReference>
<evidence type="ECO:0000256" key="9">
    <source>
        <dbReference type="ARBA" id="ARBA00022737"/>
    </source>
</evidence>
<sequence>MGADYSTSSSWESPPLQRPTEGTQSNNSIIGVGATISMDIVPRRLQENSGGVSARVRKPSPYYKGQIVRICGDLTRVKQLQQGHGDYNSAMESALGRLGRIVEVDSDGDINVKCPGGLTWYFNPDCVEPVLDEDSECDDIDFDEVVPVGLDGIIRDLLEVEPNEGRRNYIATTPKMKMMPLHGACHVGNRSLVKMMAMTGMELNRGDKDGDTPLHYAVYGNRPEILELLINFGANVNVRNRRKYTPIHVAVIKQLARCVSVLSNCTARLDVNTQDKYGDTPLHDAVQKPRQDIVNLLLTFPTIDMAVKNKSGYNALHQAALKGNERVVKQILSKKPELVDSNTHDGCSALHLAVVNNHYSLTKTLLMQSHCTVDLKNSKQQTALLLAVYKGYCDLVELLLEAGAQVNEPDEDGNTPMHMSLMRRSEFKIHTLGSSTALAISEIANELLQSRTPGVYRLVLACFLASRGGDLHRKNKAGQTSLDLAGGYALVELLLIWKARNRERMASSSRPHDNETTASAASEWMSCKVCVDARAEVWLEPCGHLVYCSDCFRNMNGCLTCGMRITGKVPSVQRSAVSHAVTNSERALESRLKRLEEVHNCKICMERDRNVAFLCGHGACAACAEHLDLCHLCRQPITKKITLF</sequence>
<organism evidence="20">
    <name type="scientific">Rhipicephalus appendiculatus</name>
    <name type="common">Brown ear tick</name>
    <dbReference type="NCBI Taxonomy" id="34631"/>
    <lineage>
        <taxon>Eukaryota</taxon>
        <taxon>Metazoa</taxon>
        <taxon>Ecdysozoa</taxon>
        <taxon>Arthropoda</taxon>
        <taxon>Chelicerata</taxon>
        <taxon>Arachnida</taxon>
        <taxon>Acari</taxon>
        <taxon>Parasitiformes</taxon>
        <taxon>Ixodida</taxon>
        <taxon>Ixodoidea</taxon>
        <taxon>Ixodidae</taxon>
        <taxon>Rhipicephalinae</taxon>
        <taxon>Rhipicephalus</taxon>
        <taxon>Rhipicephalus</taxon>
    </lineage>
</organism>
<dbReference type="Pfam" id="PF13920">
    <property type="entry name" value="zf-C3HC4_3"/>
    <property type="match status" value="2"/>
</dbReference>
<feature type="repeat" description="ANK" evidence="16">
    <location>
        <begin position="277"/>
        <end position="298"/>
    </location>
</feature>
<dbReference type="InterPro" id="IPR001841">
    <property type="entry name" value="Znf_RING"/>
</dbReference>
<dbReference type="EMBL" id="GEDV01005978">
    <property type="protein sequence ID" value="JAP82579.1"/>
    <property type="molecule type" value="Transcribed_RNA"/>
</dbReference>
<dbReference type="Pfam" id="PF12796">
    <property type="entry name" value="Ank_2"/>
    <property type="match status" value="2"/>
</dbReference>
<protein>
    <recommendedName>
        <fullName evidence="4">RING-type E3 ubiquitin transferase</fullName>
        <ecNumber evidence="4">2.3.2.27</ecNumber>
    </recommendedName>
</protein>
<comment type="subcellular location">
    <subcellularLocation>
        <location evidence="2">Target cell membrane</location>
    </subcellularLocation>
</comment>
<dbReference type="PROSITE" id="PS50089">
    <property type="entry name" value="ZF_RING_2"/>
    <property type="match status" value="2"/>
</dbReference>
<keyword evidence="13" id="KW-0800">Toxin</keyword>
<evidence type="ECO:0000256" key="2">
    <source>
        <dbReference type="ARBA" id="ARBA00004175"/>
    </source>
</evidence>
<dbReference type="UniPathway" id="UPA00143"/>
<dbReference type="PANTHER" id="PTHR24202">
    <property type="entry name" value="E3 UBIQUITIN-PROTEIN LIGASE MIB2"/>
    <property type="match status" value="1"/>
</dbReference>
<keyword evidence="12" id="KW-0862">Zinc</keyword>
<evidence type="ECO:0000256" key="4">
    <source>
        <dbReference type="ARBA" id="ARBA00012483"/>
    </source>
</evidence>
<comment type="pathway">
    <text evidence="3">Protein modification; protein ubiquitination.</text>
</comment>
<keyword evidence="10 17" id="KW-0863">Zinc-finger</keyword>
<dbReference type="Gene3D" id="1.25.40.20">
    <property type="entry name" value="Ankyrin repeat-containing domain"/>
    <property type="match status" value="3"/>
</dbReference>
<evidence type="ECO:0000256" key="17">
    <source>
        <dbReference type="PROSITE-ProRule" id="PRU00175"/>
    </source>
</evidence>
<evidence type="ECO:0000256" key="10">
    <source>
        <dbReference type="ARBA" id="ARBA00022771"/>
    </source>
</evidence>
<dbReference type="CDD" id="cd16520">
    <property type="entry name" value="RING-HC_MIBs-like"/>
    <property type="match status" value="1"/>
</dbReference>
<keyword evidence="8" id="KW-0479">Metal-binding</keyword>
<dbReference type="GO" id="GO:0008270">
    <property type="term" value="F:zinc ion binding"/>
    <property type="evidence" value="ECO:0007669"/>
    <property type="project" value="UniProtKB-KW"/>
</dbReference>
<dbReference type="PANTHER" id="PTHR24202:SF4">
    <property type="entry name" value="E3 UBIQUITIN-PROTEIN LIGASE MIB2-RELATED"/>
    <property type="match status" value="1"/>
</dbReference>